<reference evidence="2 3" key="1">
    <citation type="journal article" date="2014" name="BMC Genomics">
        <title>Genome and secretome analysis of the hemibiotrophic fungal pathogen, Moniliophthora roreri, which causes frosty pod rot disease of cacao: mechanisms of the biotrophic and necrotrophic phases.</title>
        <authorList>
            <person name="Meinhardt L.W."/>
            <person name="Costa G.G.L."/>
            <person name="Thomazella D.P.T."/>
            <person name="Teixeira P.J.P.L."/>
            <person name="Carazzolle M.F."/>
            <person name="Schuster S.C."/>
            <person name="Carlson J.E."/>
            <person name="Guiltinan M.J."/>
            <person name="Mieczkowski P."/>
            <person name="Farmer A."/>
            <person name="Ramaraj T."/>
            <person name="Crozier J."/>
            <person name="Davis R.E."/>
            <person name="Shao J."/>
            <person name="Melnick R.L."/>
            <person name="Pereira G.A.G."/>
            <person name="Bailey B.A."/>
        </authorList>
    </citation>
    <scope>NUCLEOTIDE SEQUENCE [LARGE SCALE GENOMIC DNA]</scope>
    <source>
        <strain evidence="2 3">MCA 2997</strain>
    </source>
</reference>
<accession>V2XIN7</accession>
<evidence type="ECO:0000256" key="1">
    <source>
        <dbReference type="SAM" id="MobiDB-lite"/>
    </source>
</evidence>
<organism evidence="2 3">
    <name type="scientific">Moniliophthora roreri (strain MCA 2997)</name>
    <name type="common">Cocoa frosty pod rot fungus</name>
    <name type="synonym">Crinipellis roreri</name>
    <dbReference type="NCBI Taxonomy" id="1381753"/>
    <lineage>
        <taxon>Eukaryota</taxon>
        <taxon>Fungi</taxon>
        <taxon>Dikarya</taxon>
        <taxon>Basidiomycota</taxon>
        <taxon>Agaricomycotina</taxon>
        <taxon>Agaricomycetes</taxon>
        <taxon>Agaricomycetidae</taxon>
        <taxon>Agaricales</taxon>
        <taxon>Marasmiineae</taxon>
        <taxon>Marasmiaceae</taxon>
        <taxon>Moniliophthora</taxon>
    </lineage>
</organism>
<name>V2XIN7_MONRO</name>
<feature type="compositionally biased region" description="Polar residues" evidence="1">
    <location>
        <begin position="1"/>
        <end position="19"/>
    </location>
</feature>
<protein>
    <submittedName>
        <fullName evidence="2">Uncharacterized protein</fullName>
    </submittedName>
</protein>
<dbReference type="AlphaFoldDB" id="V2XIN7"/>
<dbReference type="HOGENOM" id="CLU_1578922_0_0_1"/>
<comment type="caution">
    <text evidence="2">The sequence shown here is derived from an EMBL/GenBank/DDBJ whole genome shotgun (WGS) entry which is preliminary data.</text>
</comment>
<dbReference type="KEGG" id="mrr:Moror_4585"/>
<dbReference type="Proteomes" id="UP000017559">
    <property type="component" value="Unassembled WGS sequence"/>
</dbReference>
<gene>
    <name evidence="2" type="ORF">Moror_4585</name>
</gene>
<feature type="region of interest" description="Disordered" evidence="1">
    <location>
        <begin position="1"/>
        <end position="29"/>
    </location>
</feature>
<keyword evidence="3" id="KW-1185">Reference proteome</keyword>
<evidence type="ECO:0000313" key="2">
    <source>
        <dbReference type="EMBL" id="ESK92375.1"/>
    </source>
</evidence>
<proteinExistence type="predicted"/>
<dbReference type="EMBL" id="AWSO01000289">
    <property type="protein sequence ID" value="ESK92375.1"/>
    <property type="molecule type" value="Genomic_DNA"/>
</dbReference>
<sequence length="169" mass="19117">MFSTNPCHEGTCRSTTPTRNMHPDSSFLPLSSFAGRNEILTMHPSDRFESRSDPFTAEIRPFEHERHCSYQVKEEIAQDTSDAYRGIGDVAGQLCICVIAIMAMRCSGVSGIKPNSKIKPRPDYAFRVFPVRLSMIRLLTEPAEPHCSCGACLPIPRTSEETWYELCRW</sequence>
<evidence type="ECO:0000313" key="3">
    <source>
        <dbReference type="Proteomes" id="UP000017559"/>
    </source>
</evidence>